<dbReference type="InterPro" id="IPR014729">
    <property type="entry name" value="Rossmann-like_a/b/a_fold"/>
</dbReference>
<feature type="domain" description="DUF218" evidence="2">
    <location>
        <begin position="178"/>
        <end position="319"/>
    </location>
</feature>
<feature type="transmembrane region" description="Helical" evidence="1">
    <location>
        <begin position="139"/>
        <end position="164"/>
    </location>
</feature>
<sequence>MHTATAVPLIILAVTVAATVWRIRRHPRRPSNGFWLLASAGALWYATLALTSALLPVHAVSVPALIGTAPLLAGPVIVVVTGVALIANTGVVVRREGLRLATLTPAVIGVALVATVVVAAVAVYLVANDLTVLSWPARAAWNIAVLALIPGGMLIVELVAYTVYAVVYRWIPHQGDEEVIVVLGCGLVDGEVSPLLAARVDSAVAEYRARVGAGDSPLMVMSGGQGPDEDRSEAAAMADYARRRGVPADRILVEDRSTNTEENLRFTGELLEDAGYSDPSLLVVTNNFHVLRSVALSRRLRSRVSALGAPTPWYYLPSAFLREFAALVVHYRWANVVVWLVLTAVWAVPLVVM</sequence>
<keyword evidence="1" id="KW-1133">Transmembrane helix</keyword>
<feature type="transmembrane region" description="Helical" evidence="1">
    <location>
        <begin position="71"/>
        <end position="93"/>
    </location>
</feature>
<dbReference type="EMBL" id="JALIEA010000011">
    <property type="protein sequence ID" value="MCJ7858152.1"/>
    <property type="molecule type" value="Genomic_DNA"/>
</dbReference>
<proteinExistence type="predicted"/>
<keyword evidence="1" id="KW-0812">Transmembrane</keyword>
<evidence type="ECO:0000313" key="4">
    <source>
        <dbReference type="Proteomes" id="UP001139207"/>
    </source>
</evidence>
<dbReference type="Gene3D" id="3.40.50.620">
    <property type="entry name" value="HUPs"/>
    <property type="match status" value="1"/>
</dbReference>
<organism evidence="3 4">
    <name type="scientific">Corynebacterium kalidii</name>
    <dbReference type="NCBI Taxonomy" id="2931982"/>
    <lineage>
        <taxon>Bacteria</taxon>
        <taxon>Bacillati</taxon>
        <taxon>Actinomycetota</taxon>
        <taxon>Actinomycetes</taxon>
        <taxon>Mycobacteriales</taxon>
        <taxon>Corynebacteriaceae</taxon>
        <taxon>Corynebacterium</taxon>
    </lineage>
</organism>
<dbReference type="GO" id="GO:0005886">
    <property type="term" value="C:plasma membrane"/>
    <property type="evidence" value="ECO:0007669"/>
    <property type="project" value="TreeGrafter"/>
</dbReference>
<dbReference type="GO" id="GO:0000270">
    <property type="term" value="P:peptidoglycan metabolic process"/>
    <property type="evidence" value="ECO:0007669"/>
    <property type="project" value="TreeGrafter"/>
</dbReference>
<evidence type="ECO:0000259" key="2">
    <source>
        <dbReference type="Pfam" id="PF02698"/>
    </source>
</evidence>
<protein>
    <submittedName>
        <fullName evidence="3">YdcF family protein</fullName>
    </submittedName>
</protein>
<dbReference type="InterPro" id="IPR051599">
    <property type="entry name" value="Cell_Envelope_Assoc"/>
</dbReference>
<dbReference type="InterPro" id="IPR003848">
    <property type="entry name" value="DUF218"/>
</dbReference>
<dbReference type="Pfam" id="PF02698">
    <property type="entry name" value="DUF218"/>
    <property type="match status" value="1"/>
</dbReference>
<dbReference type="CDD" id="cd06259">
    <property type="entry name" value="YdcF-like"/>
    <property type="match status" value="1"/>
</dbReference>
<name>A0A9X1WKL5_9CORY</name>
<dbReference type="AlphaFoldDB" id="A0A9X1WKL5"/>
<accession>A0A9X1WKL5</accession>
<evidence type="ECO:0000256" key="1">
    <source>
        <dbReference type="SAM" id="Phobius"/>
    </source>
</evidence>
<reference evidence="3" key="1">
    <citation type="submission" date="2022-04" db="EMBL/GenBank/DDBJ databases">
        <title>Corynebacterium kalidii LD5P10.</title>
        <authorList>
            <person name="Sun J.Q."/>
        </authorList>
    </citation>
    <scope>NUCLEOTIDE SEQUENCE</scope>
    <source>
        <strain evidence="3">LD5P10</strain>
    </source>
</reference>
<feature type="transmembrane region" description="Helical" evidence="1">
    <location>
        <begin position="333"/>
        <end position="352"/>
    </location>
</feature>
<dbReference type="RefSeq" id="WP_244803853.1">
    <property type="nucleotide sequence ID" value="NZ_JALIEA010000011.1"/>
</dbReference>
<dbReference type="Proteomes" id="UP001139207">
    <property type="component" value="Unassembled WGS sequence"/>
</dbReference>
<feature type="transmembrane region" description="Helical" evidence="1">
    <location>
        <begin position="6"/>
        <end position="23"/>
    </location>
</feature>
<gene>
    <name evidence="3" type="ORF">MUN33_05390</name>
</gene>
<comment type="caution">
    <text evidence="3">The sequence shown here is derived from an EMBL/GenBank/DDBJ whole genome shotgun (WGS) entry which is preliminary data.</text>
</comment>
<dbReference type="PANTHER" id="PTHR30336:SF4">
    <property type="entry name" value="ENVELOPE BIOGENESIS FACTOR ELYC"/>
    <property type="match status" value="1"/>
</dbReference>
<keyword evidence="1" id="KW-0472">Membrane</keyword>
<feature type="transmembrane region" description="Helical" evidence="1">
    <location>
        <begin position="105"/>
        <end position="127"/>
    </location>
</feature>
<evidence type="ECO:0000313" key="3">
    <source>
        <dbReference type="EMBL" id="MCJ7858152.1"/>
    </source>
</evidence>
<feature type="transmembrane region" description="Helical" evidence="1">
    <location>
        <begin position="35"/>
        <end position="59"/>
    </location>
</feature>
<dbReference type="PANTHER" id="PTHR30336">
    <property type="entry name" value="INNER MEMBRANE PROTEIN, PROBABLE PERMEASE"/>
    <property type="match status" value="1"/>
</dbReference>
<keyword evidence="4" id="KW-1185">Reference proteome</keyword>
<dbReference type="GO" id="GO:0043164">
    <property type="term" value="P:Gram-negative-bacterium-type cell wall biogenesis"/>
    <property type="evidence" value="ECO:0007669"/>
    <property type="project" value="TreeGrafter"/>
</dbReference>